<keyword evidence="1" id="KW-1133">Transmembrane helix</keyword>
<dbReference type="AlphaFoldDB" id="C6HAF6"/>
<dbReference type="EMBL" id="GG692421">
    <property type="protein sequence ID" value="EER43289.1"/>
    <property type="molecule type" value="Genomic_DNA"/>
</dbReference>
<gene>
    <name evidence="2" type="ORF">HCDG_03187</name>
</gene>
<keyword evidence="1" id="KW-0472">Membrane</keyword>
<organism evidence="2 3">
    <name type="scientific">Ajellomyces capsulatus (strain H143)</name>
    <name type="common">Darling's disease fungus</name>
    <name type="synonym">Histoplasma capsulatum</name>
    <dbReference type="NCBI Taxonomy" id="544712"/>
    <lineage>
        <taxon>Eukaryota</taxon>
        <taxon>Fungi</taxon>
        <taxon>Dikarya</taxon>
        <taxon>Ascomycota</taxon>
        <taxon>Pezizomycotina</taxon>
        <taxon>Eurotiomycetes</taxon>
        <taxon>Eurotiomycetidae</taxon>
        <taxon>Onygenales</taxon>
        <taxon>Ajellomycetaceae</taxon>
        <taxon>Histoplasma</taxon>
    </lineage>
</organism>
<dbReference type="VEuPathDB" id="FungiDB:HCDG_03187"/>
<evidence type="ECO:0000256" key="1">
    <source>
        <dbReference type="SAM" id="Phobius"/>
    </source>
</evidence>
<protein>
    <submittedName>
        <fullName evidence="2">Uncharacterized protein</fullName>
    </submittedName>
</protein>
<evidence type="ECO:0000313" key="3">
    <source>
        <dbReference type="Proteomes" id="UP000002624"/>
    </source>
</evidence>
<evidence type="ECO:0000313" key="2">
    <source>
        <dbReference type="EMBL" id="EER43289.1"/>
    </source>
</evidence>
<sequence>MPRVYEIMCDEEWYLGSPWTRFSVFLQVILISSAQTMEVFTLLWGSFQLNCRSRRVTKRGFPSQGVVRGRHHDRQLTAHLKFEEGHDNIAKGTAQAMRTSGYFVTRVEMQVKKD</sequence>
<reference evidence="3" key="1">
    <citation type="submission" date="2009-05" db="EMBL/GenBank/DDBJ databases">
        <title>The genome sequence of Ajellomyces capsulatus strain H143.</title>
        <authorList>
            <person name="Champion M."/>
            <person name="Cuomo C.A."/>
            <person name="Ma L.-J."/>
            <person name="Henn M.R."/>
            <person name="Sil A."/>
            <person name="Goldman B."/>
            <person name="Young S.K."/>
            <person name="Kodira C.D."/>
            <person name="Zeng Q."/>
            <person name="Koehrsen M."/>
            <person name="Alvarado L."/>
            <person name="Berlin A.M."/>
            <person name="Borenstein D."/>
            <person name="Chen Z."/>
            <person name="Engels R."/>
            <person name="Freedman E."/>
            <person name="Gellesch M."/>
            <person name="Goldberg J."/>
            <person name="Griggs A."/>
            <person name="Gujja S."/>
            <person name="Heiman D.I."/>
            <person name="Hepburn T.A."/>
            <person name="Howarth C."/>
            <person name="Jen D."/>
            <person name="Larson L."/>
            <person name="Lewis B."/>
            <person name="Mehta T."/>
            <person name="Park D."/>
            <person name="Pearson M."/>
            <person name="Roberts A."/>
            <person name="Saif S."/>
            <person name="Shea T.D."/>
            <person name="Shenoy N."/>
            <person name="Sisk P."/>
            <person name="Stolte C."/>
            <person name="Sykes S."/>
            <person name="Walk T."/>
            <person name="White J."/>
            <person name="Yandava C."/>
            <person name="Klein B."/>
            <person name="McEwen J.G."/>
            <person name="Puccia R."/>
            <person name="Goldman G.H."/>
            <person name="Felipe M.S."/>
            <person name="Nino-Vega G."/>
            <person name="San-Blas G."/>
            <person name="Taylor J.W."/>
            <person name="Mendoza L."/>
            <person name="Galagan J.E."/>
            <person name="Nusbaum C."/>
            <person name="Birren B.W."/>
        </authorList>
    </citation>
    <scope>NUCLEOTIDE SEQUENCE [LARGE SCALE GENOMIC DNA]</scope>
    <source>
        <strain evidence="3">H143</strain>
    </source>
</reference>
<accession>C6HAF6</accession>
<dbReference type="HOGENOM" id="CLU_2222442_0_0_1"/>
<name>C6HAF6_AJECH</name>
<proteinExistence type="predicted"/>
<dbReference type="Proteomes" id="UP000002624">
    <property type="component" value="Unassembled WGS sequence"/>
</dbReference>
<feature type="transmembrane region" description="Helical" evidence="1">
    <location>
        <begin position="24"/>
        <end position="45"/>
    </location>
</feature>
<keyword evidence="1" id="KW-0812">Transmembrane</keyword>